<evidence type="ECO:0000313" key="2">
    <source>
        <dbReference type="EMBL" id="PSH70994.1"/>
    </source>
</evidence>
<dbReference type="AlphaFoldDB" id="A0A2P7BWZ2"/>
<sequence length="73" mass="7673">MTTVYNEQKKLTATWLNGLSVASYAVGGLAPLASSIYNASGPSVLIALGTVICIMFATALHLHARRTLKGLKP</sequence>
<dbReference type="EMBL" id="PGGO01000001">
    <property type="protein sequence ID" value="PSH70994.1"/>
    <property type="molecule type" value="Genomic_DNA"/>
</dbReference>
<proteinExistence type="predicted"/>
<accession>A0A2P7BWZ2</accession>
<keyword evidence="1" id="KW-0812">Transmembrane</keyword>
<dbReference type="OrthoDB" id="7997654at2"/>
<reference evidence="3" key="1">
    <citation type="submission" date="2017-11" db="EMBL/GenBank/DDBJ databases">
        <authorList>
            <person name="Kuznetsova I."/>
            <person name="Sazanova A."/>
            <person name="Chirak E."/>
            <person name="Safronova V."/>
            <person name="Willems A."/>
        </authorList>
    </citation>
    <scope>NUCLEOTIDE SEQUENCE [LARGE SCALE GENOMIC DNA]</scope>
    <source>
        <strain evidence="3">STM 196</strain>
    </source>
</reference>
<dbReference type="Proteomes" id="UP000241444">
    <property type="component" value="Unassembled WGS sequence"/>
</dbReference>
<feature type="transmembrane region" description="Helical" evidence="1">
    <location>
        <begin position="43"/>
        <end position="62"/>
    </location>
</feature>
<keyword evidence="3" id="KW-1185">Reference proteome</keyword>
<keyword evidence="1" id="KW-1133">Transmembrane helix</keyword>
<feature type="transmembrane region" description="Helical" evidence="1">
    <location>
        <begin position="12"/>
        <end position="37"/>
    </location>
</feature>
<comment type="caution">
    <text evidence="2">The sequence shown here is derived from an EMBL/GenBank/DDBJ whole genome shotgun (WGS) entry which is preliminary data.</text>
</comment>
<evidence type="ECO:0000256" key="1">
    <source>
        <dbReference type="SAM" id="Phobius"/>
    </source>
</evidence>
<name>A0A2P7BWZ2_9HYPH</name>
<evidence type="ECO:0000313" key="3">
    <source>
        <dbReference type="Proteomes" id="UP000241444"/>
    </source>
</evidence>
<gene>
    <name evidence="2" type="ORF">CU102_00865</name>
</gene>
<protein>
    <submittedName>
        <fullName evidence="2">Amino acid transporter</fullName>
    </submittedName>
</protein>
<keyword evidence="1" id="KW-0472">Membrane</keyword>
<organism evidence="2 3">
    <name type="scientific">Phyllobacterium brassicacearum</name>
    <dbReference type="NCBI Taxonomy" id="314235"/>
    <lineage>
        <taxon>Bacteria</taxon>
        <taxon>Pseudomonadati</taxon>
        <taxon>Pseudomonadota</taxon>
        <taxon>Alphaproteobacteria</taxon>
        <taxon>Hyphomicrobiales</taxon>
        <taxon>Phyllobacteriaceae</taxon>
        <taxon>Phyllobacterium</taxon>
    </lineage>
</organism>